<protein>
    <submittedName>
        <fullName evidence="1">Uncharacterized protein</fullName>
    </submittedName>
</protein>
<dbReference type="AlphaFoldDB" id="A0A2P6Q9A1"/>
<evidence type="ECO:0000313" key="1">
    <source>
        <dbReference type="EMBL" id="PRQ30734.1"/>
    </source>
</evidence>
<organism evidence="1 2">
    <name type="scientific">Rosa chinensis</name>
    <name type="common">China rose</name>
    <dbReference type="NCBI Taxonomy" id="74649"/>
    <lineage>
        <taxon>Eukaryota</taxon>
        <taxon>Viridiplantae</taxon>
        <taxon>Streptophyta</taxon>
        <taxon>Embryophyta</taxon>
        <taxon>Tracheophyta</taxon>
        <taxon>Spermatophyta</taxon>
        <taxon>Magnoliopsida</taxon>
        <taxon>eudicotyledons</taxon>
        <taxon>Gunneridae</taxon>
        <taxon>Pentapetalae</taxon>
        <taxon>rosids</taxon>
        <taxon>fabids</taxon>
        <taxon>Rosales</taxon>
        <taxon>Rosaceae</taxon>
        <taxon>Rosoideae</taxon>
        <taxon>Rosoideae incertae sedis</taxon>
        <taxon>Rosa</taxon>
    </lineage>
</organism>
<dbReference type="Proteomes" id="UP000238479">
    <property type="component" value="Chromosome 5"/>
</dbReference>
<comment type="caution">
    <text evidence="1">The sequence shown here is derived from an EMBL/GenBank/DDBJ whole genome shotgun (WGS) entry which is preliminary data.</text>
</comment>
<dbReference type="Gramene" id="PRQ30734">
    <property type="protein sequence ID" value="PRQ30734"/>
    <property type="gene ID" value="RchiOBHm_Chr5g0027801"/>
</dbReference>
<reference evidence="1 2" key="1">
    <citation type="journal article" date="2018" name="Nat. Genet.">
        <title>The Rosa genome provides new insights in the design of modern roses.</title>
        <authorList>
            <person name="Bendahmane M."/>
        </authorList>
    </citation>
    <scope>NUCLEOTIDE SEQUENCE [LARGE SCALE GENOMIC DNA]</scope>
    <source>
        <strain evidence="2">cv. Old Blush</strain>
    </source>
</reference>
<sequence length="114" mass="11361">MTIESGGLDLGLVVMEPSDGGNGPVVEDDQSQVGFCGGDTIADWHAGIATEIDNGGEAGGGGFARTEIVKLARVSLGSGFWALGWGLGLYGGWELPKDGGDVGDAGAASSTSNF</sequence>
<accession>A0A2P6Q9A1</accession>
<keyword evidence="2" id="KW-1185">Reference proteome</keyword>
<evidence type="ECO:0000313" key="2">
    <source>
        <dbReference type="Proteomes" id="UP000238479"/>
    </source>
</evidence>
<name>A0A2P6Q9A1_ROSCH</name>
<dbReference type="EMBL" id="PDCK01000043">
    <property type="protein sequence ID" value="PRQ30734.1"/>
    <property type="molecule type" value="Genomic_DNA"/>
</dbReference>
<gene>
    <name evidence="1" type="ORF">RchiOBHm_Chr5g0027801</name>
</gene>
<proteinExistence type="predicted"/>